<organism evidence="1 2">
    <name type="scientific">Sphingomonas sanguinis</name>
    <dbReference type="NCBI Taxonomy" id="33051"/>
    <lineage>
        <taxon>Bacteria</taxon>
        <taxon>Pseudomonadati</taxon>
        <taxon>Pseudomonadota</taxon>
        <taxon>Alphaproteobacteria</taxon>
        <taxon>Sphingomonadales</taxon>
        <taxon>Sphingomonadaceae</taxon>
        <taxon>Sphingomonas</taxon>
    </lineage>
</organism>
<dbReference type="Gene3D" id="2.30.42.10">
    <property type="match status" value="1"/>
</dbReference>
<reference evidence="1 2" key="1">
    <citation type="journal article" date="2016" name="Front. Microbiol.">
        <title>Genomic Resource of Rice Seed Associated Bacteria.</title>
        <authorList>
            <person name="Midha S."/>
            <person name="Bansal K."/>
            <person name="Sharma S."/>
            <person name="Kumar N."/>
            <person name="Patil P.P."/>
            <person name="Chaudhry V."/>
            <person name="Patil P.B."/>
        </authorList>
    </citation>
    <scope>NUCLEOTIDE SEQUENCE [LARGE SCALE GENOMIC DNA]</scope>
    <source>
        <strain evidence="1 2">NS319</strain>
    </source>
</reference>
<gene>
    <name evidence="1" type="ORF">NS319_17360</name>
</gene>
<dbReference type="SUPFAM" id="SSF50156">
    <property type="entry name" value="PDZ domain-like"/>
    <property type="match status" value="1"/>
</dbReference>
<protein>
    <submittedName>
        <fullName evidence="1">Uncharacterized protein</fullName>
    </submittedName>
</protein>
<dbReference type="InterPro" id="IPR036034">
    <property type="entry name" value="PDZ_sf"/>
</dbReference>
<dbReference type="PATRIC" id="fig|33051.3.peg.1047"/>
<dbReference type="Proteomes" id="UP000072867">
    <property type="component" value="Unassembled WGS sequence"/>
</dbReference>
<accession>A0A147HS41</accession>
<evidence type="ECO:0000313" key="2">
    <source>
        <dbReference type="Proteomes" id="UP000072867"/>
    </source>
</evidence>
<proteinExistence type="predicted"/>
<name>A0A147HS41_9SPHN</name>
<dbReference type="AlphaFoldDB" id="A0A147HS41"/>
<sequence>MKLANTIIDLSNNVISFSPRKTPPPLPVKSTSGLMAVSLGDKLKIVHVMQDSPAASAGLVETDEICRIDGQRIGADYEASPMRTWSRGRPGRVIHLSLCDGREKQVVLREFY</sequence>
<dbReference type="EMBL" id="LDTD01000161">
    <property type="protein sequence ID" value="KTT67081.1"/>
    <property type="molecule type" value="Genomic_DNA"/>
</dbReference>
<comment type="caution">
    <text evidence="1">The sequence shown here is derived from an EMBL/GenBank/DDBJ whole genome shotgun (WGS) entry which is preliminary data.</text>
</comment>
<evidence type="ECO:0000313" key="1">
    <source>
        <dbReference type="EMBL" id="KTT67081.1"/>
    </source>
</evidence>